<evidence type="ECO:0000313" key="2">
    <source>
        <dbReference type="Proteomes" id="UP000002495"/>
    </source>
</evidence>
<dbReference type="CDD" id="cd00657">
    <property type="entry name" value="Ferritin_like"/>
    <property type="match status" value="1"/>
</dbReference>
<dbReference type="HOGENOM" id="CLU_035354_0_0_7"/>
<name>Q7VJB5_HELHP</name>
<dbReference type="EMBL" id="AE017125">
    <property type="protein sequence ID" value="AAP76925.1"/>
    <property type="molecule type" value="Genomic_DNA"/>
</dbReference>
<proteinExistence type="predicted"/>
<organism evidence="1 2">
    <name type="scientific">Helicobacter hepaticus (strain ATCC 51449 / 3B1)</name>
    <dbReference type="NCBI Taxonomy" id="235279"/>
    <lineage>
        <taxon>Bacteria</taxon>
        <taxon>Pseudomonadati</taxon>
        <taxon>Campylobacterota</taxon>
        <taxon>Epsilonproteobacteria</taxon>
        <taxon>Campylobacterales</taxon>
        <taxon>Helicobacteraceae</taxon>
        <taxon>Helicobacter</taxon>
    </lineage>
</organism>
<dbReference type="SUPFAM" id="SSF47240">
    <property type="entry name" value="Ferritin-like"/>
    <property type="match status" value="1"/>
</dbReference>
<gene>
    <name evidence="1" type="ordered locus">HH_0328</name>
</gene>
<reference evidence="1 2" key="1">
    <citation type="journal article" date="2003" name="Proc. Natl. Acad. Sci. U.S.A.">
        <title>The complete genome sequence of the carcinogenic bacterium Helicobacter hepaticus.</title>
        <authorList>
            <person name="Suerbaum S."/>
            <person name="Josenhans C."/>
            <person name="Sterzenbach T."/>
            <person name="Drescher B."/>
            <person name="Brandt P."/>
            <person name="Bell M."/>
            <person name="Droege M."/>
            <person name="Fartmann B."/>
            <person name="Fischer H.-P."/>
            <person name="Ge Z."/>
            <person name="Hoerster A."/>
            <person name="Holland R."/>
            <person name="Klein K."/>
            <person name="Koenig J."/>
            <person name="Macko L."/>
            <person name="Mendz G.L."/>
            <person name="Nyakatura G."/>
            <person name="Schauer D.B."/>
            <person name="Shen Z."/>
            <person name="Weber J."/>
            <person name="Frosch M."/>
            <person name="Fox J.G."/>
        </authorList>
    </citation>
    <scope>NUCLEOTIDE SEQUENCE [LARGE SCALE GENOMIC DNA]</scope>
    <source>
        <strain evidence="2">ATCC 51449 / 3B1</strain>
    </source>
</reference>
<dbReference type="OrthoDB" id="9778629at2"/>
<dbReference type="eggNOG" id="COG2833">
    <property type="taxonomic scope" value="Bacteria"/>
</dbReference>
<evidence type="ECO:0008006" key="3">
    <source>
        <dbReference type="Google" id="ProtNLM"/>
    </source>
</evidence>
<dbReference type="PANTHER" id="PTHR42782:SF4">
    <property type="entry name" value="DUF455 DOMAIN-CONTAINING PROTEIN"/>
    <property type="match status" value="1"/>
</dbReference>
<dbReference type="STRING" id="235279.HH_0328"/>
<dbReference type="AlphaFoldDB" id="Q7VJB5"/>
<dbReference type="PIRSF" id="PIRSF012318">
    <property type="entry name" value="UCP012318"/>
    <property type="match status" value="1"/>
</dbReference>
<accession>Q7VJB5</accession>
<dbReference type="PANTHER" id="PTHR42782">
    <property type="entry name" value="SI:CH73-314G15.3"/>
    <property type="match status" value="1"/>
</dbReference>
<dbReference type="KEGG" id="hhe:HH_0328"/>
<dbReference type="InterPro" id="IPR011197">
    <property type="entry name" value="UCP012318"/>
</dbReference>
<dbReference type="Pfam" id="PF04305">
    <property type="entry name" value="DUF455"/>
    <property type="match status" value="1"/>
</dbReference>
<protein>
    <recommendedName>
        <fullName evidence="3">Ferritin-like domain-containing protein</fullName>
    </recommendedName>
</protein>
<evidence type="ECO:0000313" key="1">
    <source>
        <dbReference type="EMBL" id="AAP76925.1"/>
    </source>
</evidence>
<dbReference type="InterPro" id="IPR007402">
    <property type="entry name" value="DUF455"/>
</dbReference>
<sequence length="267" mass="30627">MNLFALSLEALHAPSIESKLALLEVVASQKHLLCEQILHSSHHTPFALQSPSYARFCEIIHPTKIRRPKHIKSKESFAKVLHSIVHIEYSAIDLALDALTRFKNLPLLYYEDWLEVALQEGLHFRLLRECLNKLGYEYGDFPVHSQLFDAQVATPDFSNRMALLHRGLEANGLDANPFVASKIKEFEHSITPQVLEILEIILHDEIEHVKKGDKWWKFANNKVSACDFVAILKRFEAFKAIPRNLHYEARLKAGFSLEELEIIKANS</sequence>
<dbReference type="Proteomes" id="UP000002495">
    <property type="component" value="Chromosome"/>
</dbReference>
<dbReference type="InterPro" id="IPR009078">
    <property type="entry name" value="Ferritin-like_SF"/>
</dbReference>
<keyword evidence="2" id="KW-1185">Reference proteome</keyword>
<dbReference type="RefSeq" id="WP_011115171.1">
    <property type="nucleotide sequence ID" value="NC_004917.1"/>
</dbReference>